<feature type="coiled-coil region" evidence="1">
    <location>
        <begin position="461"/>
        <end position="492"/>
    </location>
</feature>
<dbReference type="AlphaFoldDB" id="A0AAW0G3C7"/>
<comment type="caution">
    <text evidence="2">The sequence shown here is derived from an EMBL/GenBank/DDBJ whole genome shotgun (WGS) entry which is preliminary data.</text>
</comment>
<sequence>MPPPRNWASPPTRREISLVLFAFTIFVLTYNIETSLRAVGVNTKLNAGYLSTLGFGNKDPGLDPDGRRPVEWRDDLEKVIVGDWDWKEGDIASVEHAQESLILLDLGDAVEASTYIYKAGSGKTASRSATKEAIGVGLNKGVTLGGGLVWWGEKGNNIPDSRALVHVPGYTVFENLFMLNGTFYLVADKPSLLPPLGSIASSSADRSQPPTPKDWRIIDKEEATTLFGRFGGVVQGTTWLSTDPAESQDLYTLFSLYRTHSYLSLPHASRSFTSSSGLKIIGAETTGGEDVTPPVRLVFPRVPSFSSPGLPPVDGNPKTHPPLRIKSYNGLHLHFLKAIFPTMGIQYSEDFQDYVDLHVPYIYDRIIVADSGAAERGRDQWTVGWVAPPRKAGSGELRRRDDDEIESEVSVAGHQVEIEVEKDEVEVELKTPSGNLFRATPNIGLSIPQRRNDETELEITAAGAEAEVEVEKDEIEAEIETKNGNKLELELENRDEDTGVEVEIDKDEAEVELKVAGVETELELEDKKLEVEIERRSIIHRRDDETELEVKIAGVEAEVELEKGKLEVELETEDGHETEVELRKRADDDQSGKPVWAAPFVGLTVPEGWWTPVREALLSYLRLPSDIPSSNDKQTKPRSPTRSKKPILTYVSMQMEPAAAGAKLRSEDHLALLRGLRKLEIDGVLSAVNLVRGNGSMEVWQERMNSIVQSSIVIGPYGPQMADSVFMPAPLPVTQSSSEESAAQELERSQNSAPLLIEFFPPGLFRRDQEYAVRSLGMKYIAWWNGRKFAGNSLPPVMGLSNERLPHTQGMEITLDTDAVVQTIREEALRIAKAL</sequence>
<organism evidence="2 3">
    <name type="scientific">Cerrena zonata</name>
    <dbReference type="NCBI Taxonomy" id="2478898"/>
    <lineage>
        <taxon>Eukaryota</taxon>
        <taxon>Fungi</taxon>
        <taxon>Dikarya</taxon>
        <taxon>Basidiomycota</taxon>
        <taxon>Agaricomycotina</taxon>
        <taxon>Agaricomycetes</taxon>
        <taxon>Polyporales</taxon>
        <taxon>Cerrenaceae</taxon>
        <taxon>Cerrena</taxon>
    </lineage>
</organism>
<dbReference type="EMBL" id="JASBNA010000018">
    <property type="protein sequence ID" value="KAK7686027.1"/>
    <property type="molecule type" value="Genomic_DNA"/>
</dbReference>
<proteinExistence type="predicted"/>
<keyword evidence="1" id="KW-0175">Coiled coil</keyword>
<evidence type="ECO:0000313" key="3">
    <source>
        <dbReference type="Proteomes" id="UP001385951"/>
    </source>
</evidence>
<keyword evidence="3" id="KW-1185">Reference proteome</keyword>
<dbReference type="Proteomes" id="UP001385951">
    <property type="component" value="Unassembled WGS sequence"/>
</dbReference>
<name>A0AAW0G3C7_9APHY</name>
<protein>
    <submittedName>
        <fullName evidence="2">Uncharacterized protein</fullName>
    </submittedName>
</protein>
<reference evidence="2 3" key="1">
    <citation type="submission" date="2022-09" db="EMBL/GenBank/DDBJ databases">
        <authorList>
            <person name="Palmer J.M."/>
        </authorList>
    </citation>
    <scope>NUCLEOTIDE SEQUENCE [LARGE SCALE GENOMIC DNA]</scope>
    <source>
        <strain evidence="2 3">DSM 7382</strain>
    </source>
</reference>
<evidence type="ECO:0000313" key="2">
    <source>
        <dbReference type="EMBL" id="KAK7686027.1"/>
    </source>
</evidence>
<accession>A0AAW0G3C7</accession>
<gene>
    <name evidence="2" type="ORF">QCA50_010838</name>
</gene>
<evidence type="ECO:0000256" key="1">
    <source>
        <dbReference type="SAM" id="Coils"/>
    </source>
</evidence>